<organism evidence="3 4">
    <name type="scientific">Streptomyces eurocidicus</name>
    <name type="common">Streptoverticillium eurocidicus</name>
    <dbReference type="NCBI Taxonomy" id="66423"/>
    <lineage>
        <taxon>Bacteria</taxon>
        <taxon>Bacillati</taxon>
        <taxon>Actinomycetota</taxon>
        <taxon>Actinomycetes</taxon>
        <taxon>Kitasatosporales</taxon>
        <taxon>Streptomycetaceae</taxon>
        <taxon>Streptomyces</taxon>
    </lineage>
</organism>
<name>A0A2N8NTB7_STREU</name>
<reference evidence="2 5" key="3">
    <citation type="submission" date="2020-08" db="EMBL/GenBank/DDBJ databases">
        <title>Genomic Encyclopedia of Type Strains, Phase III (KMG-III): the genomes of soil and plant-associated and newly described type strains.</title>
        <authorList>
            <person name="Whitman W."/>
        </authorList>
    </citation>
    <scope>NUCLEOTIDE SEQUENCE [LARGE SCALE GENOMIC DNA]</scope>
    <source>
        <strain evidence="2 5">CECT 3259</strain>
    </source>
</reference>
<dbReference type="RefSeq" id="WP_170127758.1">
    <property type="nucleotide sequence ID" value="NZ_JACHJF010000015.1"/>
</dbReference>
<evidence type="ECO:0000313" key="4">
    <source>
        <dbReference type="Proteomes" id="UP000235945"/>
    </source>
</evidence>
<reference evidence="3" key="1">
    <citation type="submission" date="2015-07" db="EMBL/GenBank/DDBJ databases">
        <authorList>
            <person name="Noorani M."/>
        </authorList>
    </citation>
    <scope>NUCLEOTIDE SEQUENCE [LARGE SCALE GENOMIC DNA]</scope>
    <source>
        <strain evidence="3">ATCC 27428</strain>
    </source>
</reference>
<dbReference type="Proteomes" id="UP000528608">
    <property type="component" value="Unassembled WGS sequence"/>
</dbReference>
<accession>A0A2N8NTB7</accession>
<gene>
    <name evidence="3" type="ORF">AF335_19805</name>
    <name evidence="2" type="ORF">FHS36_004405</name>
</gene>
<dbReference type="EMBL" id="LGUI01000006">
    <property type="protein sequence ID" value="PNE32016.1"/>
    <property type="molecule type" value="Genomic_DNA"/>
</dbReference>
<evidence type="ECO:0000256" key="1">
    <source>
        <dbReference type="SAM" id="SignalP"/>
    </source>
</evidence>
<evidence type="ECO:0000313" key="5">
    <source>
        <dbReference type="Proteomes" id="UP000528608"/>
    </source>
</evidence>
<keyword evidence="4" id="KW-1185">Reference proteome</keyword>
<keyword evidence="1" id="KW-0732">Signal</keyword>
<evidence type="ECO:0000313" key="3">
    <source>
        <dbReference type="EMBL" id="PNE32016.1"/>
    </source>
</evidence>
<feature type="signal peptide" evidence="1">
    <location>
        <begin position="1"/>
        <end position="25"/>
    </location>
</feature>
<evidence type="ECO:0000313" key="2">
    <source>
        <dbReference type="EMBL" id="MBB5120954.1"/>
    </source>
</evidence>
<dbReference type="AlphaFoldDB" id="A0A2N8NTB7"/>
<protein>
    <submittedName>
        <fullName evidence="3">Uncharacterized protein</fullName>
    </submittedName>
</protein>
<reference evidence="4" key="2">
    <citation type="submission" date="2015-07" db="EMBL/GenBank/DDBJ databases">
        <authorList>
            <person name="Graham D.E."/>
            <person name="Giannone R.J."/>
            <person name="Gulvik C.A."/>
            <person name="Hettich R.L."/>
            <person name="Klingeman D.M."/>
            <person name="Mahan K.M."/>
            <person name="Parry R.J."/>
            <person name="Spain J.C."/>
        </authorList>
    </citation>
    <scope>NUCLEOTIDE SEQUENCE [LARGE SCALE GENOMIC DNA]</scope>
    <source>
        <strain evidence="4">ATCC 27428</strain>
    </source>
</reference>
<feature type="chain" id="PRO_5042698107" evidence="1">
    <location>
        <begin position="26"/>
        <end position="366"/>
    </location>
</feature>
<dbReference type="Proteomes" id="UP000235945">
    <property type="component" value="Unassembled WGS sequence"/>
</dbReference>
<comment type="caution">
    <text evidence="3">The sequence shown here is derived from an EMBL/GenBank/DDBJ whole genome shotgun (WGS) entry which is preliminary data.</text>
</comment>
<sequence length="366" mass="37122">MTQRVAQRRSTGVRSAAVGSVLALAAGLAFVAGSAGPAAAIPAAAAVRATEGCEGGGSARDAAKAASVSAATAAADAARPRSTAVGTAAERISYSLPAQAPIGLWTESSVTLRTPVAKGGTVRLDVGSRGFSTDSLAVQRYAPESHRWVDLTPATSGSGSPQQAVFAFPLTTSASAAKPHTVALRFMDLDRPGTFTVTASVTDGKGHTYRAPARTATTTRPDASVSGWGAGTTLTRGGPAGEFTLTVKNTTDRAYPRPYASYFAYGAGTGHALTPKDIDLQQYRPGHGWERVRLVAGGCDPGMSATLRPAVNGPLAPGATATYRMRVAVAASAPRDVTAADAGVTAGNGDLSYFSRNLPFAIKGGK</sequence>
<proteinExistence type="predicted"/>
<dbReference type="EMBL" id="JACHJF010000015">
    <property type="protein sequence ID" value="MBB5120954.1"/>
    <property type="molecule type" value="Genomic_DNA"/>
</dbReference>